<dbReference type="SUPFAM" id="SSF51735">
    <property type="entry name" value="NAD(P)-binding Rossmann-fold domains"/>
    <property type="match status" value="1"/>
</dbReference>
<dbReference type="GO" id="GO:0005829">
    <property type="term" value="C:cytosol"/>
    <property type="evidence" value="ECO:0007669"/>
    <property type="project" value="TreeGrafter"/>
</dbReference>
<gene>
    <name evidence="7" type="ORF">SAMN05421852_103200</name>
</gene>
<protein>
    <submittedName>
        <fullName evidence="7">Glyoxylate reductase</fullName>
    </submittedName>
</protein>
<dbReference type="InterPro" id="IPR029752">
    <property type="entry name" value="D-isomer_DH_CS1"/>
</dbReference>
<evidence type="ECO:0000313" key="8">
    <source>
        <dbReference type="Proteomes" id="UP000199545"/>
    </source>
</evidence>
<dbReference type="InterPro" id="IPR050223">
    <property type="entry name" value="D-isomer_2-hydroxyacid_DH"/>
</dbReference>
<evidence type="ECO:0000256" key="3">
    <source>
        <dbReference type="ARBA" id="ARBA00023027"/>
    </source>
</evidence>
<dbReference type="PANTHER" id="PTHR10996">
    <property type="entry name" value="2-HYDROXYACID DEHYDROGENASE-RELATED"/>
    <property type="match status" value="1"/>
</dbReference>
<feature type="domain" description="D-isomer specific 2-hydroxyacid dehydrogenase NAD-binding" evidence="6">
    <location>
        <begin position="110"/>
        <end position="287"/>
    </location>
</feature>
<keyword evidence="3" id="KW-0520">NAD</keyword>
<dbReference type="CDD" id="cd05301">
    <property type="entry name" value="GDH"/>
    <property type="match status" value="1"/>
</dbReference>
<proteinExistence type="inferred from homology"/>
<evidence type="ECO:0000256" key="1">
    <source>
        <dbReference type="ARBA" id="ARBA00005854"/>
    </source>
</evidence>
<dbReference type="GO" id="GO:0016618">
    <property type="term" value="F:hydroxypyruvate reductase [NAD(P)H] activity"/>
    <property type="evidence" value="ECO:0007669"/>
    <property type="project" value="TreeGrafter"/>
</dbReference>
<keyword evidence="8" id="KW-1185">Reference proteome</keyword>
<sequence length="324" mass="36551">MKKQIVLTRRLQEECMYELGQHFELEVVGGDETPKREDLLRSLQGKEALICTVAEKIDPELMEACPDLRIISNYGVGFDNIDVSAANRRGILVTNTPDVLTDATADLTWALMLSVARRAVEGDRLIRNGQWHGWAPHFMLGWDVSGKTLGIVGMGRIGQAVARRAIGFNMRILYYSRTRLKEEQEKELRAQYCDLDELLAQADFVSLHTPYSPETHHLIGHEQLSKMKRTAFLINTARGAVVDEQALIHALQSGKIAGAGLDVFEQEPYVPDELRQMEQVVLIPHLGSATRETRLAMGRKVIENLTAYFRGEKPPYLVNPEIWC</sequence>
<name>A0A1I3MTG7_9BACL</name>
<accession>A0A1I3MTG7</accession>
<comment type="similarity">
    <text evidence="1 4">Belongs to the D-isomer specific 2-hydroxyacid dehydrogenase family.</text>
</comment>
<dbReference type="RefSeq" id="WP_093228581.1">
    <property type="nucleotide sequence ID" value="NZ_FORR01000003.1"/>
</dbReference>
<reference evidence="7 8" key="1">
    <citation type="submission" date="2016-10" db="EMBL/GenBank/DDBJ databases">
        <authorList>
            <person name="de Groot N.N."/>
        </authorList>
    </citation>
    <scope>NUCLEOTIDE SEQUENCE [LARGE SCALE GENOMIC DNA]</scope>
    <source>
        <strain evidence="7 8">DSM 44778</strain>
    </source>
</reference>
<dbReference type="SUPFAM" id="SSF52283">
    <property type="entry name" value="Formate/glycerate dehydrogenase catalytic domain-like"/>
    <property type="match status" value="1"/>
</dbReference>
<evidence type="ECO:0000256" key="2">
    <source>
        <dbReference type="ARBA" id="ARBA00023002"/>
    </source>
</evidence>
<dbReference type="AlphaFoldDB" id="A0A1I3MTG7"/>
<keyword evidence="2 4" id="KW-0560">Oxidoreductase</keyword>
<dbReference type="PANTHER" id="PTHR10996:SF283">
    <property type="entry name" value="GLYOXYLATE_HYDROXYPYRUVATE REDUCTASE B"/>
    <property type="match status" value="1"/>
</dbReference>
<dbReference type="GO" id="GO:0051287">
    <property type="term" value="F:NAD binding"/>
    <property type="evidence" value="ECO:0007669"/>
    <property type="project" value="InterPro"/>
</dbReference>
<dbReference type="OrthoDB" id="9805416at2"/>
<dbReference type="Gene3D" id="3.40.50.720">
    <property type="entry name" value="NAD(P)-binding Rossmann-like Domain"/>
    <property type="match status" value="2"/>
</dbReference>
<dbReference type="PROSITE" id="PS00065">
    <property type="entry name" value="D_2_HYDROXYACID_DH_1"/>
    <property type="match status" value="1"/>
</dbReference>
<dbReference type="InterPro" id="IPR006139">
    <property type="entry name" value="D-isomer_2_OHA_DH_cat_dom"/>
</dbReference>
<dbReference type="GO" id="GO:0030267">
    <property type="term" value="F:glyoxylate reductase (NADPH) activity"/>
    <property type="evidence" value="ECO:0007669"/>
    <property type="project" value="TreeGrafter"/>
</dbReference>
<dbReference type="PROSITE" id="PS00671">
    <property type="entry name" value="D_2_HYDROXYACID_DH_3"/>
    <property type="match status" value="1"/>
</dbReference>
<dbReference type="FunFam" id="3.40.50.720:FF:000203">
    <property type="entry name" value="D-3-phosphoglycerate dehydrogenase (SerA)"/>
    <property type="match status" value="1"/>
</dbReference>
<dbReference type="InterPro" id="IPR006140">
    <property type="entry name" value="D-isomer_DH_NAD-bd"/>
</dbReference>
<evidence type="ECO:0000313" key="7">
    <source>
        <dbReference type="EMBL" id="SFJ00404.1"/>
    </source>
</evidence>
<evidence type="ECO:0000259" key="6">
    <source>
        <dbReference type="Pfam" id="PF02826"/>
    </source>
</evidence>
<dbReference type="PROSITE" id="PS00670">
    <property type="entry name" value="D_2_HYDROXYACID_DH_2"/>
    <property type="match status" value="1"/>
</dbReference>
<dbReference type="InterPro" id="IPR029753">
    <property type="entry name" value="D-isomer_DH_CS"/>
</dbReference>
<evidence type="ECO:0000256" key="4">
    <source>
        <dbReference type="RuleBase" id="RU003719"/>
    </source>
</evidence>
<organism evidence="7 8">
    <name type="scientific">Thermoflavimicrobium dichotomicum</name>
    <dbReference type="NCBI Taxonomy" id="46223"/>
    <lineage>
        <taxon>Bacteria</taxon>
        <taxon>Bacillati</taxon>
        <taxon>Bacillota</taxon>
        <taxon>Bacilli</taxon>
        <taxon>Bacillales</taxon>
        <taxon>Thermoactinomycetaceae</taxon>
        <taxon>Thermoflavimicrobium</taxon>
    </lineage>
</organism>
<feature type="domain" description="D-isomer specific 2-hydroxyacid dehydrogenase catalytic" evidence="5">
    <location>
        <begin position="5"/>
        <end position="319"/>
    </location>
</feature>
<dbReference type="InterPro" id="IPR036291">
    <property type="entry name" value="NAD(P)-bd_dom_sf"/>
</dbReference>
<dbReference type="Proteomes" id="UP000199545">
    <property type="component" value="Unassembled WGS sequence"/>
</dbReference>
<evidence type="ECO:0000259" key="5">
    <source>
        <dbReference type="Pfam" id="PF00389"/>
    </source>
</evidence>
<dbReference type="STRING" id="46223.SAMN05421852_103200"/>
<dbReference type="EMBL" id="FORR01000003">
    <property type="protein sequence ID" value="SFJ00404.1"/>
    <property type="molecule type" value="Genomic_DNA"/>
</dbReference>
<dbReference type="Pfam" id="PF02826">
    <property type="entry name" value="2-Hacid_dh_C"/>
    <property type="match status" value="1"/>
</dbReference>
<dbReference type="Pfam" id="PF00389">
    <property type="entry name" value="2-Hacid_dh"/>
    <property type="match status" value="1"/>
</dbReference>